<evidence type="ECO:0000313" key="1">
    <source>
        <dbReference type="EMBL" id="GFD41232.1"/>
    </source>
</evidence>
<comment type="caution">
    <text evidence="1">The sequence shown here is derived from an EMBL/GenBank/DDBJ whole genome shotgun (WGS) entry which is preliminary data.</text>
</comment>
<gene>
    <name evidence="1" type="ORF">Tci_913201</name>
</gene>
<organism evidence="1">
    <name type="scientific">Tanacetum cinerariifolium</name>
    <name type="common">Dalmatian daisy</name>
    <name type="synonym">Chrysanthemum cinerariifolium</name>
    <dbReference type="NCBI Taxonomy" id="118510"/>
    <lineage>
        <taxon>Eukaryota</taxon>
        <taxon>Viridiplantae</taxon>
        <taxon>Streptophyta</taxon>
        <taxon>Embryophyta</taxon>
        <taxon>Tracheophyta</taxon>
        <taxon>Spermatophyta</taxon>
        <taxon>Magnoliopsida</taxon>
        <taxon>eudicotyledons</taxon>
        <taxon>Gunneridae</taxon>
        <taxon>Pentapetalae</taxon>
        <taxon>asterids</taxon>
        <taxon>campanulids</taxon>
        <taxon>Asterales</taxon>
        <taxon>Asteraceae</taxon>
        <taxon>Asteroideae</taxon>
        <taxon>Anthemideae</taxon>
        <taxon>Anthemidinae</taxon>
        <taxon>Tanacetum</taxon>
    </lineage>
</organism>
<dbReference type="EMBL" id="BKCJ011548313">
    <property type="protein sequence ID" value="GFD41232.1"/>
    <property type="molecule type" value="Genomic_DNA"/>
</dbReference>
<dbReference type="AlphaFoldDB" id="A0A699W080"/>
<protein>
    <submittedName>
        <fullName evidence="1">Retrovirus-related Pol polyprotein from transposon TNT 1-94</fullName>
    </submittedName>
</protein>
<accession>A0A699W080</accession>
<reference evidence="1" key="1">
    <citation type="journal article" date="2019" name="Sci. Rep.">
        <title>Draft genome of Tanacetum cinerariifolium, the natural source of mosquito coil.</title>
        <authorList>
            <person name="Yamashiro T."/>
            <person name="Shiraishi A."/>
            <person name="Satake H."/>
            <person name="Nakayama K."/>
        </authorList>
    </citation>
    <scope>NUCLEOTIDE SEQUENCE</scope>
</reference>
<name>A0A699W080_TANCI</name>
<proteinExistence type="predicted"/>
<sequence>EVKPSIGFMRPFGCHVTVLNTLDPLGKFQGNVDEGFLVGYSVCNSQINNKDVLVDGKEHDDNIQKFVSLEIHSSSSGA</sequence>
<feature type="non-terminal residue" evidence="1">
    <location>
        <position position="1"/>
    </location>
</feature>